<dbReference type="InterPro" id="IPR039420">
    <property type="entry name" value="WalR-like"/>
</dbReference>
<evidence type="ECO:0000259" key="9">
    <source>
        <dbReference type="PROSITE" id="PS51755"/>
    </source>
</evidence>
<evidence type="ECO:0000313" key="11">
    <source>
        <dbReference type="Proteomes" id="UP000004594"/>
    </source>
</evidence>
<evidence type="ECO:0000256" key="4">
    <source>
        <dbReference type="ARBA" id="ARBA00023125"/>
    </source>
</evidence>
<dbReference type="InterPro" id="IPR001867">
    <property type="entry name" value="OmpR/PhoB-type_DNA-bd"/>
</dbReference>
<dbReference type="Proteomes" id="UP000004594">
    <property type="component" value="Unassembled WGS sequence"/>
</dbReference>
<gene>
    <name evidence="10" type="ORF">HMPREF9220_1241</name>
</gene>
<evidence type="ECO:0000313" key="10">
    <source>
        <dbReference type="EMBL" id="EFR43318.1"/>
    </source>
</evidence>
<dbReference type="GO" id="GO:0000156">
    <property type="term" value="F:phosphorelay response regulator activity"/>
    <property type="evidence" value="ECO:0007669"/>
    <property type="project" value="TreeGrafter"/>
</dbReference>
<dbReference type="SUPFAM" id="SSF52172">
    <property type="entry name" value="CheY-like"/>
    <property type="match status" value="1"/>
</dbReference>
<evidence type="ECO:0000259" key="8">
    <source>
        <dbReference type="PROSITE" id="PS50110"/>
    </source>
</evidence>
<evidence type="ECO:0000256" key="5">
    <source>
        <dbReference type="ARBA" id="ARBA00023163"/>
    </source>
</evidence>
<dbReference type="GO" id="GO:0000976">
    <property type="term" value="F:transcription cis-regulatory region binding"/>
    <property type="evidence" value="ECO:0007669"/>
    <property type="project" value="TreeGrafter"/>
</dbReference>
<dbReference type="GO" id="GO:0006355">
    <property type="term" value="P:regulation of DNA-templated transcription"/>
    <property type="evidence" value="ECO:0007669"/>
    <property type="project" value="InterPro"/>
</dbReference>
<dbReference type="Gene3D" id="3.40.50.2300">
    <property type="match status" value="1"/>
</dbReference>
<keyword evidence="3" id="KW-0805">Transcription regulation</keyword>
<dbReference type="InterPro" id="IPR016032">
    <property type="entry name" value="Sig_transdc_resp-reg_C-effctor"/>
</dbReference>
<dbReference type="SMART" id="SM00448">
    <property type="entry name" value="REC"/>
    <property type="match status" value="1"/>
</dbReference>
<evidence type="ECO:0000256" key="2">
    <source>
        <dbReference type="ARBA" id="ARBA00023012"/>
    </source>
</evidence>
<dbReference type="InterPro" id="IPR036388">
    <property type="entry name" value="WH-like_DNA-bd_sf"/>
</dbReference>
<dbReference type="InterPro" id="IPR011006">
    <property type="entry name" value="CheY-like_superfamily"/>
</dbReference>
<accession>E4L793</accession>
<dbReference type="AlphaFoldDB" id="E4L793"/>
<proteinExistence type="predicted"/>
<dbReference type="RefSeq" id="WP_007553632.1">
    <property type="nucleotide sequence ID" value="NZ_AENT01000001.1"/>
</dbReference>
<evidence type="ECO:0000256" key="7">
    <source>
        <dbReference type="PROSITE-ProRule" id="PRU01091"/>
    </source>
</evidence>
<feature type="DNA-binding region" description="OmpR/PhoB-type" evidence="7">
    <location>
        <begin position="133"/>
        <end position="229"/>
    </location>
</feature>
<evidence type="ECO:0000256" key="1">
    <source>
        <dbReference type="ARBA" id="ARBA00022553"/>
    </source>
</evidence>
<dbReference type="Gene3D" id="6.10.250.690">
    <property type="match status" value="1"/>
</dbReference>
<evidence type="ECO:0000256" key="6">
    <source>
        <dbReference type="PROSITE-ProRule" id="PRU00169"/>
    </source>
</evidence>
<dbReference type="PANTHER" id="PTHR48111:SF40">
    <property type="entry name" value="PHOSPHATE REGULON TRANSCRIPTIONAL REGULATORY PROTEIN PHOB"/>
    <property type="match status" value="1"/>
</dbReference>
<dbReference type="SUPFAM" id="SSF46894">
    <property type="entry name" value="C-terminal effector domain of the bipartite response regulators"/>
    <property type="match status" value="1"/>
</dbReference>
<comment type="caution">
    <text evidence="10">The sequence shown here is derived from an EMBL/GenBank/DDBJ whole genome shotgun (WGS) entry which is preliminary data.</text>
</comment>
<protein>
    <submittedName>
        <fullName evidence="10">Response regulator receiver domain protein</fullName>
    </submittedName>
</protein>
<dbReference type="InterPro" id="IPR001789">
    <property type="entry name" value="Sig_transdc_resp-reg_receiver"/>
</dbReference>
<dbReference type="CDD" id="cd00383">
    <property type="entry name" value="trans_reg_C"/>
    <property type="match status" value="1"/>
</dbReference>
<dbReference type="PROSITE" id="PS50110">
    <property type="entry name" value="RESPONSE_REGULATORY"/>
    <property type="match status" value="1"/>
</dbReference>
<dbReference type="Gene3D" id="1.10.10.10">
    <property type="entry name" value="Winged helix-like DNA-binding domain superfamily/Winged helix DNA-binding domain"/>
    <property type="match status" value="1"/>
</dbReference>
<keyword evidence="2" id="KW-0902">Two-component regulatory system</keyword>
<dbReference type="SMART" id="SM00862">
    <property type="entry name" value="Trans_reg_C"/>
    <property type="match status" value="1"/>
</dbReference>
<dbReference type="FunFam" id="1.10.10.10:FF:000018">
    <property type="entry name" value="DNA-binding response regulator ResD"/>
    <property type="match status" value="1"/>
</dbReference>
<dbReference type="EMBL" id="AENT01000001">
    <property type="protein sequence ID" value="EFR43318.1"/>
    <property type="molecule type" value="Genomic_DNA"/>
</dbReference>
<keyword evidence="4 7" id="KW-0238">DNA-binding</keyword>
<feature type="domain" description="Response regulatory" evidence="8">
    <location>
        <begin position="3"/>
        <end position="119"/>
    </location>
</feature>
<dbReference type="eggNOG" id="COG0745">
    <property type="taxonomic scope" value="Bacteria"/>
</dbReference>
<dbReference type="PANTHER" id="PTHR48111">
    <property type="entry name" value="REGULATOR OF RPOS"/>
    <property type="match status" value="1"/>
</dbReference>
<dbReference type="Pfam" id="PF00072">
    <property type="entry name" value="Response_reg"/>
    <property type="match status" value="1"/>
</dbReference>
<evidence type="ECO:0000256" key="3">
    <source>
        <dbReference type="ARBA" id="ARBA00023015"/>
    </source>
</evidence>
<feature type="domain" description="OmpR/PhoB-type" evidence="9">
    <location>
        <begin position="133"/>
        <end position="229"/>
    </location>
</feature>
<dbReference type="OrthoDB" id="152576at2"/>
<sequence length="234" mass="26906">MALIYCVEDDSGIRELVMYALKGQKFDVKGFAGAEKFYKELENKIPDLILLDIMLPGEDGLCVLKKLRNTNEYSTIPIVMMTAKTSEYDIVKGLDSGADDYITKPFGIMELISRVKSLLRRSNYGKNTSKEEPKILKYKNTIIDEAKHVVTENGKEVFLTLKEFKLLQYLVINKGIVLSRDRIMEVVWDSPIEIESRTVDMHIKSLRKKIKDCDKYINTVRGIGYRLEHGKENK</sequence>
<keyword evidence="1 6" id="KW-0597">Phosphoprotein</keyword>
<reference evidence="10 11" key="1">
    <citation type="submission" date="2010-11" db="EMBL/GenBank/DDBJ databases">
        <authorList>
            <person name="Durkin A.S."/>
            <person name="Madupu R."/>
            <person name="Torralba M."/>
            <person name="Gillis M."/>
            <person name="Methe B."/>
            <person name="Sutton G."/>
            <person name="Nelson K.E."/>
        </authorList>
    </citation>
    <scope>NUCLEOTIDE SEQUENCE [LARGE SCALE GENOMIC DNA]</scope>
    <source>
        <strain evidence="10 11">UPII 345-E</strain>
    </source>
</reference>
<keyword evidence="5" id="KW-0804">Transcription</keyword>
<dbReference type="GO" id="GO:0005829">
    <property type="term" value="C:cytosol"/>
    <property type="evidence" value="ECO:0007669"/>
    <property type="project" value="TreeGrafter"/>
</dbReference>
<dbReference type="Pfam" id="PF00486">
    <property type="entry name" value="Trans_reg_C"/>
    <property type="match status" value="1"/>
</dbReference>
<feature type="modified residue" description="4-aspartylphosphate" evidence="6">
    <location>
        <position position="52"/>
    </location>
</feature>
<dbReference type="PROSITE" id="PS51755">
    <property type="entry name" value="OMPR_PHOB"/>
    <property type="match status" value="1"/>
</dbReference>
<dbReference type="GO" id="GO:0032993">
    <property type="term" value="C:protein-DNA complex"/>
    <property type="evidence" value="ECO:0007669"/>
    <property type="project" value="TreeGrafter"/>
</dbReference>
<name>E4L793_9FIRM</name>
<organism evidence="10 11">
    <name type="scientific">Dialister micraerophilus UPII 345-E</name>
    <dbReference type="NCBI Taxonomy" id="910314"/>
    <lineage>
        <taxon>Bacteria</taxon>
        <taxon>Bacillati</taxon>
        <taxon>Bacillota</taxon>
        <taxon>Negativicutes</taxon>
        <taxon>Veillonellales</taxon>
        <taxon>Veillonellaceae</taxon>
        <taxon>Dialister</taxon>
    </lineage>
</organism>